<evidence type="ECO:0000256" key="1">
    <source>
        <dbReference type="SAM" id="MobiDB-lite"/>
    </source>
</evidence>
<gene>
    <name evidence="2" type="ORF">PLEPLA_LOCUS24071</name>
</gene>
<protein>
    <submittedName>
        <fullName evidence="2">Uncharacterized protein</fullName>
    </submittedName>
</protein>
<name>A0A9N7UTE8_PLEPL</name>
<dbReference type="AlphaFoldDB" id="A0A9N7UTE8"/>
<reference evidence="2" key="1">
    <citation type="submission" date="2020-03" db="EMBL/GenBank/DDBJ databases">
        <authorList>
            <person name="Weist P."/>
        </authorList>
    </citation>
    <scope>NUCLEOTIDE SEQUENCE</scope>
</reference>
<evidence type="ECO:0000313" key="2">
    <source>
        <dbReference type="EMBL" id="CAB1436056.1"/>
    </source>
</evidence>
<comment type="caution">
    <text evidence="2">The sequence shown here is derived from an EMBL/GenBank/DDBJ whole genome shotgun (WGS) entry which is preliminary data.</text>
</comment>
<evidence type="ECO:0000313" key="3">
    <source>
        <dbReference type="Proteomes" id="UP001153269"/>
    </source>
</evidence>
<keyword evidence="3" id="KW-1185">Reference proteome</keyword>
<feature type="region of interest" description="Disordered" evidence="1">
    <location>
        <begin position="140"/>
        <end position="172"/>
    </location>
</feature>
<proteinExistence type="predicted"/>
<accession>A0A9N7UTE8</accession>
<dbReference type="Proteomes" id="UP001153269">
    <property type="component" value="Unassembled WGS sequence"/>
</dbReference>
<dbReference type="EMBL" id="CADEAL010001847">
    <property type="protein sequence ID" value="CAB1436056.1"/>
    <property type="molecule type" value="Genomic_DNA"/>
</dbReference>
<sequence>MFFRVAQTAQVPKGEVERIIVIVVGAEPRLQHHRTCKIVLKGHVLVKIGHFKHKGLLPTANIWTLQQERPPDCLARKTGSAPFLGFTGLDNEVSTLKGTEQMSTKEFCFIKQNPRAQAIVADAHHAECARALGSVGVDDASSQVPPTLHPPPPVVSHFRGSGEIQGRLNNSS</sequence>
<organism evidence="2 3">
    <name type="scientific">Pleuronectes platessa</name>
    <name type="common">European plaice</name>
    <dbReference type="NCBI Taxonomy" id="8262"/>
    <lineage>
        <taxon>Eukaryota</taxon>
        <taxon>Metazoa</taxon>
        <taxon>Chordata</taxon>
        <taxon>Craniata</taxon>
        <taxon>Vertebrata</taxon>
        <taxon>Euteleostomi</taxon>
        <taxon>Actinopterygii</taxon>
        <taxon>Neopterygii</taxon>
        <taxon>Teleostei</taxon>
        <taxon>Neoteleostei</taxon>
        <taxon>Acanthomorphata</taxon>
        <taxon>Carangaria</taxon>
        <taxon>Pleuronectiformes</taxon>
        <taxon>Pleuronectoidei</taxon>
        <taxon>Pleuronectidae</taxon>
        <taxon>Pleuronectes</taxon>
    </lineage>
</organism>